<dbReference type="OrthoDB" id="9771888at2"/>
<dbReference type="STRING" id="767817.Desgi_3165"/>
<dbReference type="InterPro" id="IPR010998">
    <property type="entry name" value="Integrase_recombinase_N"/>
</dbReference>
<evidence type="ECO:0000256" key="5">
    <source>
        <dbReference type="ARBA" id="ARBA00023172"/>
    </source>
</evidence>
<dbReference type="HOGENOM" id="CLU_027562_9_1_9"/>
<dbReference type="SUPFAM" id="SSF56349">
    <property type="entry name" value="DNA breaking-rejoining enzymes"/>
    <property type="match status" value="1"/>
</dbReference>
<comment type="function">
    <text evidence="1">Site-specific tyrosine recombinase, which acts by catalyzing the cutting and rejoining of the recombining DNA molecules.</text>
</comment>
<dbReference type="GO" id="GO:0006310">
    <property type="term" value="P:DNA recombination"/>
    <property type="evidence" value="ECO:0007669"/>
    <property type="project" value="UniProtKB-KW"/>
</dbReference>
<feature type="domain" description="Tyr recombinase" evidence="7">
    <location>
        <begin position="126"/>
        <end position="320"/>
    </location>
</feature>
<dbReference type="Proteomes" id="UP000013520">
    <property type="component" value="Chromosome"/>
</dbReference>
<dbReference type="eggNOG" id="COG4974">
    <property type="taxonomic scope" value="Bacteria"/>
</dbReference>
<dbReference type="Pfam" id="PF13495">
    <property type="entry name" value="Phage_int_SAM_4"/>
    <property type="match status" value="1"/>
</dbReference>
<dbReference type="InterPro" id="IPR013762">
    <property type="entry name" value="Integrase-like_cat_sf"/>
</dbReference>
<evidence type="ECO:0000259" key="7">
    <source>
        <dbReference type="PROSITE" id="PS51898"/>
    </source>
</evidence>
<gene>
    <name evidence="9" type="ORF">Desgi_3165</name>
</gene>
<feature type="domain" description="Core-binding (CB)" evidence="8">
    <location>
        <begin position="9"/>
        <end position="102"/>
    </location>
</feature>
<dbReference type="InterPro" id="IPR050090">
    <property type="entry name" value="Tyrosine_recombinase_XerCD"/>
</dbReference>
<dbReference type="Gene3D" id="1.10.150.130">
    <property type="match status" value="1"/>
</dbReference>
<evidence type="ECO:0000259" key="8">
    <source>
        <dbReference type="PROSITE" id="PS51900"/>
    </source>
</evidence>
<comment type="similarity">
    <text evidence="2">Belongs to the 'phage' integrase family.</text>
</comment>
<keyword evidence="4 6" id="KW-0238">DNA-binding</keyword>
<dbReference type="GO" id="GO:0003677">
    <property type="term" value="F:DNA binding"/>
    <property type="evidence" value="ECO:0007669"/>
    <property type="project" value="UniProtKB-UniRule"/>
</dbReference>
<evidence type="ECO:0000256" key="4">
    <source>
        <dbReference type="ARBA" id="ARBA00023125"/>
    </source>
</evidence>
<reference evidence="9 10" key="1">
    <citation type="submission" date="2012-01" db="EMBL/GenBank/DDBJ databases">
        <title>Complete sequence of Desulfotomaculum gibsoniae DSM 7213.</title>
        <authorList>
            <consortium name="US DOE Joint Genome Institute"/>
            <person name="Lucas S."/>
            <person name="Han J."/>
            <person name="Lapidus A."/>
            <person name="Cheng J.-F."/>
            <person name="Goodwin L."/>
            <person name="Pitluck S."/>
            <person name="Peters L."/>
            <person name="Ovchinnikova G."/>
            <person name="Teshima H."/>
            <person name="Detter J.C."/>
            <person name="Han C."/>
            <person name="Tapia R."/>
            <person name="Land M."/>
            <person name="Hauser L."/>
            <person name="Kyrpides N."/>
            <person name="Ivanova N."/>
            <person name="Pagani I."/>
            <person name="Parshina S."/>
            <person name="Plugge C."/>
            <person name="Muyzer G."/>
            <person name="Kuever J."/>
            <person name="Ivanova A."/>
            <person name="Nazina T."/>
            <person name="Klenk H.-P."/>
            <person name="Brambilla E."/>
            <person name="Spring S."/>
            <person name="Stams A.F."/>
            <person name="Woyke T."/>
        </authorList>
    </citation>
    <scope>NUCLEOTIDE SEQUENCE [LARGE SCALE GENOMIC DNA]</scope>
    <source>
        <strain evidence="9 10">DSM 7213</strain>
    </source>
</reference>
<accession>R4KPN6</accession>
<evidence type="ECO:0000256" key="2">
    <source>
        <dbReference type="ARBA" id="ARBA00008857"/>
    </source>
</evidence>
<keyword evidence="3" id="KW-0229">DNA integration</keyword>
<dbReference type="PROSITE" id="PS51898">
    <property type="entry name" value="TYR_RECOMBINASE"/>
    <property type="match status" value="1"/>
</dbReference>
<dbReference type="PROSITE" id="PS51900">
    <property type="entry name" value="CB"/>
    <property type="match status" value="1"/>
</dbReference>
<keyword evidence="10" id="KW-1185">Reference proteome</keyword>
<dbReference type="EMBL" id="CP003273">
    <property type="protein sequence ID" value="AGL02520.1"/>
    <property type="molecule type" value="Genomic_DNA"/>
</dbReference>
<keyword evidence="5" id="KW-0233">DNA recombination</keyword>
<proteinExistence type="inferred from homology"/>
<protein>
    <submittedName>
        <fullName evidence="9">Site-specific recombinase XerD</fullName>
    </submittedName>
</protein>
<evidence type="ECO:0000313" key="10">
    <source>
        <dbReference type="Proteomes" id="UP000013520"/>
    </source>
</evidence>
<sequence>MAGTKRNNGNFWPLAHKFLGSYLPNVRNLSQNTIDAYKQSLKDFIDYLEKQKGIKRKNIPIEAFNRNTVQEYMAYLNTQRKLAPKTCGLRLTAIKSFLKYCSDEDLLFEARFHEVYSINGMKSVKKPVKYLPENAMSTLLKMPKNGTDKERRNRMLLIFLYDTAVRVQELTNMELRDLHLNRTSPFITVRNGKGNKLRNIPLMAKTVNHLKHYIAEFHPGRTPDSNRPLFYSTRDNLPHKLTTDAIRIILSKYVDMARELCPDIPEKVGCHTIRKTRAMDLYRNGIPLPFIMELLGHESEATTKTFYAFATVDMLHDAIAKSNPEIANDKPQWKKQEILSRLYSFD</sequence>
<dbReference type="GO" id="GO:0015074">
    <property type="term" value="P:DNA integration"/>
    <property type="evidence" value="ECO:0007669"/>
    <property type="project" value="UniProtKB-KW"/>
</dbReference>
<dbReference type="Gene3D" id="1.10.443.10">
    <property type="entry name" value="Intergrase catalytic core"/>
    <property type="match status" value="1"/>
</dbReference>
<dbReference type="InterPro" id="IPR011010">
    <property type="entry name" value="DNA_brk_join_enz"/>
</dbReference>
<dbReference type="KEGG" id="dgi:Desgi_3165"/>
<dbReference type="Pfam" id="PF00589">
    <property type="entry name" value="Phage_integrase"/>
    <property type="match status" value="1"/>
</dbReference>
<dbReference type="InterPro" id="IPR002104">
    <property type="entry name" value="Integrase_catalytic"/>
</dbReference>
<evidence type="ECO:0000256" key="1">
    <source>
        <dbReference type="ARBA" id="ARBA00003283"/>
    </source>
</evidence>
<dbReference type="PANTHER" id="PTHR30349:SF81">
    <property type="entry name" value="TYROSINE RECOMBINASE XERC"/>
    <property type="match status" value="1"/>
</dbReference>
<evidence type="ECO:0000313" key="9">
    <source>
        <dbReference type="EMBL" id="AGL02520.1"/>
    </source>
</evidence>
<dbReference type="PANTHER" id="PTHR30349">
    <property type="entry name" value="PHAGE INTEGRASE-RELATED"/>
    <property type="match status" value="1"/>
</dbReference>
<organism evidence="9 10">
    <name type="scientific">Desulfoscipio gibsoniae DSM 7213</name>
    <dbReference type="NCBI Taxonomy" id="767817"/>
    <lineage>
        <taxon>Bacteria</taxon>
        <taxon>Bacillati</taxon>
        <taxon>Bacillota</taxon>
        <taxon>Clostridia</taxon>
        <taxon>Eubacteriales</taxon>
        <taxon>Desulfallaceae</taxon>
        <taxon>Desulfoscipio</taxon>
    </lineage>
</organism>
<dbReference type="InterPro" id="IPR044068">
    <property type="entry name" value="CB"/>
</dbReference>
<dbReference type="InterPro" id="IPR004107">
    <property type="entry name" value="Integrase_SAM-like_N"/>
</dbReference>
<dbReference type="RefSeq" id="WP_006520604.1">
    <property type="nucleotide sequence ID" value="NC_021184.1"/>
</dbReference>
<name>R4KPN6_9FIRM</name>
<evidence type="ECO:0000256" key="6">
    <source>
        <dbReference type="PROSITE-ProRule" id="PRU01248"/>
    </source>
</evidence>
<dbReference type="AlphaFoldDB" id="R4KPN6"/>
<evidence type="ECO:0000256" key="3">
    <source>
        <dbReference type="ARBA" id="ARBA00022908"/>
    </source>
</evidence>